<reference evidence="1 2" key="1">
    <citation type="submission" date="2021-06" db="EMBL/GenBank/DDBJ databases">
        <title>Caerostris darwini draft genome.</title>
        <authorList>
            <person name="Kono N."/>
            <person name="Arakawa K."/>
        </authorList>
    </citation>
    <scope>NUCLEOTIDE SEQUENCE [LARGE SCALE GENOMIC DNA]</scope>
</reference>
<accession>A0AAV4VIT3</accession>
<dbReference type="Proteomes" id="UP001054837">
    <property type="component" value="Unassembled WGS sequence"/>
</dbReference>
<dbReference type="AlphaFoldDB" id="A0AAV4VIT3"/>
<proteinExistence type="predicted"/>
<gene>
    <name evidence="1" type="ORF">CDAR_174301</name>
</gene>
<sequence>MRPSSTLWAYFHSNSPLMDLKGGNYDLGRSFIYSGKSPPQEFLEWNFRTAIPQTALYNAGRNLLNKPFGNILVYSRALGGGRDLK</sequence>
<dbReference type="EMBL" id="BPLQ01013114">
    <property type="protein sequence ID" value="GIY69875.1"/>
    <property type="molecule type" value="Genomic_DNA"/>
</dbReference>
<evidence type="ECO:0000313" key="2">
    <source>
        <dbReference type="Proteomes" id="UP001054837"/>
    </source>
</evidence>
<organism evidence="1 2">
    <name type="scientific">Caerostris darwini</name>
    <dbReference type="NCBI Taxonomy" id="1538125"/>
    <lineage>
        <taxon>Eukaryota</taxon>
        <taxon>Metazoa</taxon>
        <taxon>Ecdysozoa</taxon>
        <taxon>Arthropoda</taxon>
        <taxon>Chelicerata</taxon>
        <taxon>Arachnida</taxon>
        <taxon>Araneae</taxon>
        <taxon>Araneomorphae</taxon>
        <taxon>Entelegynae</taxon>
        <taxon>Araneoidea</taxon>
        <taxon>Araneidae</taxon>
        <taxon>Caerostris</taxon>
    </lineage>
</organism>
<name>A0AAV4VIT3_9ARAC</name>
<comment type="caution">
    <text evidence="1">The sequence shown here is derived from an EMBL/GenBank/DDBJ whole genome shotgun (WGS) entry which is preliminary data.</text>
</comment>
<keyword evidence="2" id="KW-1185">Reference proteome</keyword>
<evidence type="ECO:0000313" key="1">
    <source>
        <dbReference type="EMBL" id="GIY69875.1"/>
    </source>
</evidence>
<protein>
    <submittedName>
        <fullName evidence="1">Uncharacterized protein</fullName>
    </submittedName>
</protein>